<dbReference type="AlphaFoldDB" id="A0A644WPF9"/>
<name>A0A644WPF9_9ZZZZ</name>
<reference evidence="1" key="1">
    <citation type="submission" date="2019-08" db="EMBL/GenBank/DDBJ databases">
        <authorList>
            <person name="Kucharzyk K."/>
            <person name="Murdoch R.W."/>
            <person name="Higgins S."/>
            <person name="Loffler F."/>
        </authorList>
    </citation>
    <scope>NUCLEOTIDE SEQUENCE</scope>
</reference>
<dbReference type="Gene3D" id="3.40.50.1820">
    <property type="entry name" value="alpha/beta hydrolase"/>
    <property type="match status" value="1"/>
</dbReference>
<evidence type="ECO:0008006" key="2">
    <source>
        <dbReference type="Google" id="ProtNLM"/>
    </source>
</evidence>
<sequence length="182" mass="20477">MHPEQVVSMALFEPGGLGETVTGQLFTYCYIHTPSMLRLLNKRYVKMSRQQIEKLLRSLYTGTSAPTDPERLITVLQDEIRGKFECGENDMDDWQLSGIGAFRLKWNLLSTIPQIQCPTLWLRGKNSVLVKQSEMERAVALARQGGSEAALTTVPNAGHMLPLEQPETANRAVLEFLNRTTK</sequence>
<gene>
    <name evidence="1" type="ORF">SDC9_51932</name>
</gene>
<dbReference type="SUPFAM" id="SSF53474">
    <property type="entry name" value="alpha/beta-Hydrolases"/>
    <property type="match status" value="1"/>
</dbReference>
<dbReference type="PANTHER" id="PTHR43798">
    <property type="entry name" value="MONOACYLGLYCEROL LIPASE"/>
    <property type="match status" value="1"/>
</dbReference>
<dbReference type="InterPro" id="IPR029058">
    <property type="entry name" value="AB_hydrolase_fold"/>
</dbReference>
<protein>
    <recommendedName>
        <fullName evidence="2">AB hydrolase-1 domain-containing protein</fullName>
    </recommendedName>
</protein>
<dbReference type="EMBL" id="VSSQ01001152">
    <property type="protein sequence ID" value="MPM05642.1"/>
    <property type="molecule type" value="Genomic_DNA"/>
</dbReference>
<proteinExistence type="predicted"/>
<comment type="caution">
    <text evidence="1">The sequence shown here is derived from an EMBL/GenBank/DDBJ whole genome shotgun (WGS) entry which is preliminary data.</text>
</comment>
<evidence type="ECO:0000313" key="1">
    <source>
        <dbReference type="EMBL" id="MPM05642.1"/>
    </source>
</evidence>
<organism evidence="1">
    <name type="scientific">bioreactor metagenome</name>
    <dbReference type="NCBI Taxonomy" id="1076179"/>
    <lineage>
        <taxon>unclassified sequences</taxon>
        <taxon>metagenomes</taxon>
        <taxon>ecological metagenomes</taxon>
    </lineage>
</organism>
<accession>A0A644WPF9</accession>
<dbReference type="InterPro" id="IPR050266">
    <property type="entry name" value="AB_hydrolase_sf"/>
</dbReference>